<dbReference type="PANTHER" id="PTHR43400">
    <property type="entry name" value="FUMARATE REDUCTASE"/>
    <property type="match status" value="1"/>
</dbReference>
<feature type="domain" description="FAD-dependent oxidoreductase 2 FAD-binding" evidence="5">
    <location>
        <begin position="79"/>
        <end position="556"/>
    </location>
</feature>
<dbReference type="PROSITE" id="PS51257">
    <property type="entry name" value="PROKAR_LIPOPROTEIN"/>
    <property type="match status" value="1"/>
</dbReference>
<dbReference type="InterPro" id="IPR027477">
    <property type="entry name" value="Succ_DH/fumarate_Rdtase_cat_sf"/>
</dbReference>
<reference evidence="6 7" key="1">
    <citation type="submission" date="2022-01" db="EMBL/GenBank/DDBJ databases">
        <title>Novel bile acid biosynthetic pathways are enriched in the microbiome of centenarians.</title>
        <authorList>
            <person name="Sato Y."/>
            <person name="Atarashi K."/>
            <person name="Plichta R.D."/>
            <person name="Arai Y."/>
            <person name="Sasajima S."/>
            <person name="Kearney M.S."/>
            <person name="Suda W."/>
            <person name="Takeshita K."/>
            <person name="Sasaki T."/>
            <person name="Okamoto S."/>
            <person name="Skelly N.A."/>
            <person name="Okamura Y."/>
            <person name="Vlamakis H."/>
            <person name="Li Y."/>
            <person name="Tanoue T."/>
            <person name="Takei H."/>
            <person name="Nittono H."/>
            <person name="Narushima S."/>
            <person name="Irie J."/>
            <person name="Itoh H."/>
            <person name="Moriya K."/>
            <person name="Sugiura Y."/>
            <person name="Suematsu M."/>
            <person name="Moritoki N."/>
            <person name="Shibata S."/>
            <person name="Littman R.D."/>
            <person name="Fischbach A.M."/>
            <person name="Uwamino Y."/>
            <person name="Inoue T."/>
            <person name="Honda A."/>
            <person name="Hattori M."/>
            <person name="Murai T."/>
            <person name="Xavier J.R."/>
            <person name="Hirose N."/>
            <person name="Honda K."/>
        </authorList>
    </citation>
    <scope>NUCLEOTIDE SEQUENCE [LARGE SCALE GENOMIC DNA]</scope>
    <source>
        <strain evidence="6 7">CE91-St30</strain>
    </source>
</reference>
<gene>
    <name evidence="6" type="ORF">CE91St30_23500</name>
</gene>
<evidence type="ECO:0000256" key="1">
    <source>
        <dbReference type="ARBA" id="ARBA00001974"/>
    </source>
</evidence>
<dbReference type="EMBL" id="AP025564">
    <property type="protein sequence ID" value="BDE97017.1"/>
    <property type="molecule type" value="Genomic_DNA"/>
</dbReference>
<evidence type="ECO:0000256" key="2">
    <source>
        <dbReference type="ARBA" id="ARBA00022630"/>
    </source>
</evidence>
<evidence type="ECO:0000259" key="5">
    <source>
        <dbReference type="Pfam" id="PF00890"/>
    </source>
</evidence>
<dbReference type="RefSeq" id="WP_244386153.1">
    <property type="nucleotide sequence ID" value="NZ_AP025564.1"/>
</dbReference>
<organism evidence="6 7">
    <name type="scientific">Raoultibacter timonensis</name>
    <dbReference type="NCBI Taxonomy" id="1907662"/>
    <lineage>
        <taxon>Bacteria</taxon>
        <taxon>Bacillati</taxon>
        <taxon>Actinomycetota</taxon>
        <taxon>Coriobacteriia</taxon>
        <taxon>Eggerthellales</taxon>
        <taxon>Eggerthellaceae</taxon>
        <taxon>Raoultibacter</taxon>
    </lineage>
</organism>
<dbReference type="PROSITE" id="PS51318">
    <property type="entry name" value="TAT"/>
    <property type="match status" value="1"/>
</dbReference>
<dbReference type="PRINTS" id="PR00411">
    <property type="entry name" value="PNDRDTASEI"/>
</dbReference>
<accession>A0ABN6MJW7</accession>
<dbReference type="InterPro" id="IPR050315">
    <property type="entry name" value="FAD-oxidoreductase_2"/>
</dbReference>
<dbReference type="SUPFAM" id="SSF56425">
    <property type="entry name" value="Succinate dehydrogenase/fumarate reductase flavoprotein, catalytic domain"/>
    <property type="match status" value="1"/>
</dbReference>
<evidence type="ECO:0000313" key="6">
    <source>
        <dbReference type="EMBL" id="BDE97017.1"/>
    </source>
</evidence>
<protein>
    <submittedName>
        <fullName evidence="6">FAD-binding dehydrogenase</fullName>
    </submittedName>
</protein>
<comment type="cofactor">
    <cofactor evidence="1">
        <name>FAD</name>
        <dbReference type="ChEBI" id="CHEBI:57692"/>
    </cofactor>
</comment>
<keyword evidence="4" id="KW-0560">Oxidoreductase</keyword>
<dbReference type="InterPro" id="IPR003953">
    <property type="entry name" value="FAD-dep_OxRdtase_2_FAD-bd"/>
</dbReference>
<keyword evidence="7" id="KW-1185">Reference proteome</keyword>
<evidence type="ECO:0000313" key="7">
    <source>
        <dbReference type="Proteomes" id="UP001320544"/>
    </source>
</evidence>
<evidence type="ECO:0000256" key="3">
    <source>
        <dbReference type="ARBA" id="ARBA00022827"/>
    </source>
</evidence>
<dbReference type="Proteomes" id="UP001320544">
    <property type="component" value="Chromosome"/>
</dbReference>
<dbReference type="Gene3D" id="3.90.700.10">
    <property type="entry name" value="Succinate dehydrogenase/fumarate reductase flavoprotein, catalytic domain"/>
    <property type="match status" value="1"/>
</dbReference>
<evidence type="ECO:0000256" key="4">
    <source>
        <dbReference type="ARBA" id="ARBA00023002"/>
    </source>
</evidence>
<dbReference type="InterPro" id="IPR036188">
    <property type="entry name" value="FAD/NAD-bd_sf"/>
</dbReference>
<keyword evidence="2" id="KW-0285">Flavoprotein</keyword>
<proteinExistence type="predicted"/>
<sequence length="583" mass="62197">MKPILSTESMDRRGFLALAGLGAGALAASSLAGCAPNATTAGADVSANAQALPEGVPAWLGVAPEISESDIVETRETEMLIVGAGNAGMVAAATAADAGIDFVVAEAAGAVATGRFWNGFVNTRLHEEAGVKLDGLKIMNELARYASGICDQNVYRTWVEESAETFDYVDGIMSAAGYKVWLDLDNYGNHATGGTDYVIVPIQHMWYKEEEAQGLKALSAIIGSRNRNQELEDYINGKGYQVSFLHRLVKLIREEGGRVEGGIFETPEGYVRINASKGVIMTCGGYASNLEMLEAMSPMGVNVVVSQSEPNNDGTGLKAAMWIGAAKDPVGAPMVFDRGAVAPGVDAGPTGGVYPSAQLQPLGSIPFMRVNRNGRRFCNESGPYDVECFQGQRQPGGVWATVIDADYAAQAAQINVIGCARTGTELCQIAAMSGGFENEGMFFGPLMQQGMFFKADTLEEMADLLQLPKDAFLEQVEEYNQMCDAGVDHVYGKEGYRLTPIRKAPFYGYWTGSYIMCTIDGMIINSDMQVLDTEGQIIEGLYAAGNCSGSKFANNYPEYFVGVASGSAMVEGRHAVRHILGKA</sequence>
<dbReference type="Pfam" id="PF00890">
    <property type="entry name" value="FAD_binding_2"/>
    <property type="match status" value="1"/>
</dbReference>
<dbReference type="PANTHER" id="PTHR43400:SF10">
    <property type="entry name" value="3-OXOSTEROID 1-DEHYDROGENASE"/>
    <property type="match status" value="1"/>
</dbReference>
<keyword evidence="3" id="KW-0274">FAD</keyword>
<dbReference type="InterPro" id="IPR006311">
    <property type="entry name" value="TAT_signal"/>
</dbReference>
<dbReference type="Gene3D" id="3.50.50.60">
    <property type="entry name" value="FAD/NAD(P)-binding domain"/>
    <property type="match status" value="2"/>
</dbReference>
<name>A0ABN6MJW7_9ACTN</name>
<dbReference type="SUPFAM" id="SSF51905">
    <property type="entry name" value="FAD/NAD(P)-binding domain"/>
    <property type="match status" value="1"/>
</dbReference>